<protein>
    <submittedName>
        <fullName evidence="1">Uncharacterized protein</fullName>
    </submittedName>
</protein>
<organism evidence="1 2">
    <name type="scientific">Clonostachys rosea f. rosea IK726</name>
    <dbReference type="NCBI Taxonomy" id="1349383"/>
    <lineage>
        <taxon>Eukaryota</taxon>
        <taxon>Fungi</taxon>
        <taxon>Dikarya</taxon>
        <taxon>Ascomycota</taxon>
        <taxon>Pezizomycotina</taxon>
        <taxon>Sordariomycetes</taxon>
        <taxon>Hypocreomycetidae</taxon>
        <taxon>Hypocreales</taxon>
        <taxon>Bionectriaceae</taxon>
        <taxon>Clonostachys</taxon>
    </lineage>
</organism>
<dbReference type="Proteomes" id="UP000836387">
    <property type="component" value="Unassembled WGS sequence"/>
</dbReference>
<evidence type="ECO:0000313" key="1">
    <source>
        <dbReference type="EMBL" id="CAG9955843.1"/>
    </source>
</evidence>
<reference evidence="1" key="1">
    <citation type="submission" date="2020-04" db="EMBL/GenBank/DDBJ databases">
        <authorList>
            <person name="Broberg M."/>
        </authorList>
    </citation>
    <scope>NUCLEOTIDE SEQUENCE</scope>
</reference>
<sequence>MPTIKLPATETRWKSLIAASHPELQYHELLPAIPMSSASKMTFDQFLLLRVIWKKARPPADLWQECTRGVYTTPEVAQQAKDFLSRLKSWKPYLEMIGNNTPFKKTLRDPEERPPMNVAVPEFPEKPQVFATALHQQRCCEKLRTPMDEDNLPSKVDVAPAPPSHPVAASMAALSINPQTPTRQRADDMDLGDDFDLYVSQTPGTGYTDRLNNLSPVAPISNEEGINYAAVEDEQVVNSALISFLQAITLYHPYVQGEWDYFRHPFVMKSNLNEKIYEARVDGLFRTYGFSNPRMIVEVKPFLRYLSLPVLDKIRIQEGAQMASWIAQHPPVSKDRKTVFRRLLISQDQNEIYITVASFRSSYINFVQGLGTGDTFLEMEEFSPFPLRDPDLMEALGFTMLAFSLEGGILSSDLKVW</sequence>
<proteinExistence type="predicted"/>
<keyword evidence="2" id="KW-1185">Reference proteome</keyword>
<accession>A0ACA9URZ1</accession>
<gene>
    <name evidence="1" type="ORF">CRV2_00016597</name>
</gene>
<name>A0ACA9URZ1_BIOOC</name>
<evidence type="ECO:0000313" key="2">
    <source>
        <dbReference type="Proteomes" id="UP000836387"/>
    </source>
</evidence>
<dbReference type="EMBL" id="CADEHS020000625">
    <property type="protein sequence ID" value="CAG9955843.1"/>
    <property type="molecule type" value="Genomic_DNA"/>
</dbReference>
<comment type="caution">
    <text evidence="1">The sequence shown here is derived from an EMBL/GenBank/DDBJ whole genome shotgun (WGS) entry which is preliminary data.</text>
</comment>
<reference evidence="1" key="2">
    <citation type="submission" date="2021-10" db="EMBL/GenBank/DDBJ databases">
        <authorList>
            <person name="Piombo E."/>
        </authorList>
    </citation>
    <scope>NUCLEOTIDE SEQUENCE</scope>
</reference>